<dbReference type="GO" id="GO:0006506">
    <property type="term" value="P:GPI anchor biosynthetic process"/>
    <property type="evidence" value="ECO:0007669"/>
    <property type="project" value="TreeGrafter"/>
</dbReference>
<feature type="domain" description="PGAP2IP second transmembrane" evidence="2">
    <location>
        <begin position="1"/>
        <end position="132"/>
    </location>
</feature>
<dbReference type="GO" id="GO:0031505">
    <property type="term" value="P:fungal-type cell wall organization"/>
    <property type="evidence" value="ECO:0007669"/>
    <property type="project" value="TreeGrafter"/>
</dbReference>
<dbReference type="RefSeq" id="XP_007406319.1">
    <property type="nucleotide sequence ID" value="XM_007406257.1"/>
</dbReference>
<keyword evidence="1" id="KW-0472">Membrane</keyword>
<dbReference type="FunFam" id="3.60.10.10:FF:000031">
    <property type="entry name" value="Calcofluor white hypersensitive protein"/>
    <property type="match status" value="1"/>
</dbReference>
<dbReference type="InterPro" id="IPR057315">
    <property type="entry name" value="Exo_endo_phos_PGAP2IP_C"/>
</dbReference>
<feature type="domain" description="PGAP2IP C-terminal nuclease-like" evidence="3">
    <location>
        <begin position="186"/>
        <end position="413"/>
    </location>
</feature>
<dbReference type="Pfam" id="PF23226">
    <property type="entry name" value="Exo_endo_phos_PGAP2IP"/>
    <property type="match status" value="1"/>
</dbReference>
<dbReference type="GO" id="GO:0016020">
    <property type="term" value="C:membrane"/>
    <property type="evidence" value="ECO:0007669"/>
    <property type="project" value="GOC"/>
</dbReference>
<gene>
    <name evidence="4" type="ORF">MELLADRAFT_33691</name>
</gene>
<dbReference type="InterPro" id="IPR053911">
    <property type="entry name" value="PGAP2IP_TM_2nd"/>
</dbReference>
<keyword evidence="1" id="KW-0812">Transmembrane</keyword>
<dbReference type="InParanoid" id="F4RA39"/>
<accession>F4RA39</accession>
<dbReference type="OrthoDB" id="68581at2759"/>
<feature type="transmembrane region" description="Helical" evidence="1">
    <location>
        <begin position="151"/>
        <end position="169"/>
    </location>
</feature>
<dbReference type="AlphaFoldDB" id="F4RA39"/>
<feature type="transmembrane region" description="Helical" evidence="1">
    <location>
        <begin position="113"/>
        <end position="131"/>
    </location>
</feature>
<dbReference type="InterPro" id="IPR051916">
    <property type="entry name" value="GPI-anchor_lipid_remodeler"/>
</dbReference>
<protein>
    <submittedName>
        <fullName evidence="4">Uncharacterized protein</fullName>
    </submittedName>
</protein>
<organism evidence="5">
    <name type="scientific">Melampsora larici-populina (strain 98AG31 / pathotype 3-4-7)</name>
    <name type="common">Poplar leaf rust fungus</name>
    <dbReference type="NCBI Taxonomy" id="747676"/>
    <lineage>
        <taxon>Eukaryota</taxon>
        <taxon>Fungi</taxon>
        <taxon>Dikarya</taxon>
        <taxon>Basidiomycota</taxon>
        <taxon>Pucciniomycotina</taxon>
        <taxon>Pucciniomycetes</taxon>
        <taxon>Pucciniales</taxon>
        <taxon>Melampsoraceae</taxon>
        <taxon>Melampsora</taxon>
    </lineage>
</organism>
<sequence>MAIGVFIETGSPNDLCSHPIWYGLGVLSTIGLTLFHGWLGFSSGLILCIFSISQLNIFIRSLSNFSRPGGWTSIGLGFGISFLIYDLLELIHTFTVAYAFVPGGEIFREHTPIVLAVVIGLIGIGFFGNQYDKRKEEENELVEEDFVEKGLIRKALGALILGAVLVMWFRTVWKVKEVLPYHPEDRTLKAGIWTVHFGIDSGMWESQRRMRDIFQELELDVIGLLESDLQRIVMGNRDLTQFIAEDLGMYVDLGPGPNKHTWGAALLSKFPIVNSTHHLLPSPKGELAPAIHATLDVFGTMIDVIVSHNGQEEDPKDRELQSIELARIMREAYPRPFIFLGYVVSKPHAPRPAPYQILVEDGQMLDIERSDFDRWCDYILFRGLRRVGYARVTRGSKPAVSDTEIQVGSFQVPPD</sequence>
<dbReference type="PANTHER" id="PTHR14859">
    <property type="entry name" value="CALCOFLUOR WHITE HYPERSENSITIVE PROTEIN PRECURSOR"/>
    <property type="match status" value="1"/>
</dbReference>
<evidence type="ECO:0000313" key="5">
    <source>
        <dbReference type="Proteomes" id="UP000001072"/>
    </source>
</evidence>
<dbReference type="VEuPathDB" id="FungiDB:MELLADRAFT_33691"/>
<evidence type="ECO:0000259" key="2">
    <source>
        <dbReference type="Pfam" id="PF23021"/>
    </source>
</evidence>
<evidence type="ECO:0000259" key="3">
    <source>
        <dbReference type="Pfam" id="PF23226"/>
    </source>
</evidence>
<dbReference type="Proteomes" id="UP000001072">
    <property type="component" value="Unassembled WGS sequence"/>
</dbReference>
<keyword evidence="5" id="KW-1185">Reference proteome</keyword>
<feature type="transmembrane region" description="Helical" evidence="1">
    <location>
        <begin position="74"/>
        <end position="101"/>
    </location>
</feature>
<dbReference type="GeneID" id="18927320"/>
<evidence type="ECO:0000256" key="1">
    <source>
        <dbReference type="SAM" id="Phobius"/>
    </source>
</evidence>
<dbReference type="PANTHER" id="PTHR14859:SF1">
    <property type="entry name" value="PGAP2-INTERACTING PROTEIN"/>
    <property type="match status" value="1"/>
</dbReference>
<dbReference type="Pfam" id="PF23021">
    <property type="entry name" value="6TM_2nd_PGAP2IP"/>
    <property type="match status" value="1"/>
</dbReference>
<dbReference type="InterPro" id="IPR036691">
    <property type="entry name" value="Endo/exonu/phosph_ase_sf"/>
</dbReference>
<dbReference type="HOGENOM" id="CLU_055059_1_0_1"/>
<dbReference type="Gene3D" id="3.60.10.10">
    <property type="entry name" value="Endonuclease/exonuclease/phosphatase"/>
    <property type="match status" value="1"/>
</dbReference>
<proteinExistence type="predicted"/>
<dbReference type="STRING" id="747676.F4RA39"/>
<evidence type="ECO:0000313" key="4">
    <source>
        <dbReference type="EMBL" id="EGG10850.1"/>
    </source>
</evidence>
<reference evidence="5" key="1">
    <citation type="journal article" date="2011" name="Proc. Natl. Acad. Sci. U.S.A.">
        <title>Obligate biotrophy features unraveled by the genomic analysis of rust fungi.</title>
        <authorList>
            <person name="Duplessis S."/>
            <person name="Cuomo C.A."/>
            <person name="Lin Y.-C."/>
            <person name="Aerts A."/>
            <person name="Tisserant E."/>
            <person name="Veneault-Fourrey C."/>
            <person name="Joly D.L."/>
            <person name="Hacquard S."/>
            <person name="Amselem J."/>
            <person name="Cantarel B.L."/>
            <person name="Chiu R."/>
            <person name="Coutinho P.M."/>
            <person name="Feau N."/>
            <person name="Field M."/>
            <person name="Frey P."/>
            <person name="Gelhaye E."/>
            <person name="Goldberg J."/>
            <person name="Grabherr M.G."/>
            <person name="Kodira C.D."/>
            <person name="Kohler A."/>
            <person name="Kuees U."/>
            <person name="Lindquist E.A."/>
            <person name="Lucas S.M."/>
            <person name="Mago R."/>
            <person name="Mauceli E."/>
            <person name="Morin E."/>
            <person name="Murat C."/>
            <person name="Pangilinan J.L."/>
            <person name="Park R."/>
            <person name="Pearson M."/>
            <person name="Quesneville H."/>
            <person name="Rouhier N."/>
            <person name="Sakthikumar S."/>
            <person name="Salamov A.A."/>
            <person name="Schmutz J."/>
            <person name="Selles B."/>
            <person name="Shapiro H."/>
            <person name="Tanguay P."/>
            <person name="Tuskan G.A."/>
            <person name="Henrissat B."/>
            <person name="Van de Peer Y."/>
            <person name="Rouze P."/>
            <person name="Ellis J.G."/>
            <person name="Dodds P.N."/>
            <person name="Schein J.E."/>
            <person name="Zhong S."/>
            <person name="Hamelin R.C."/>
            <person name="Grigoriev I.V."/>
            <person name="Szabo L.J."/>
            <person name="Martin F."/>
        </authorList>
    </citation>
    <scope>NUCLEOTIDE SEQUENCE [LARGE SCALE GENOMIC DNA]</scope>
    <source>
        <strain evidence="5">98AG31 / pathotype 3-4-7</strain>
    </source>
</reference>
<dbReference type="GO" id="GO:0005783">
    <property type="term" value="C:endoplasmic reticulum"/>
    <property type="evidence" value="ECO:0007669"/>
    <property type="project" value="TreeGrafter"/>
</dbReference>
<feature type="transmembrane region" description="Helical" evidence="1">
    <location>
        <begin position="20"/>
        <end position="39"/>
    </location>
</feature>
<dbReference type="SUPFAM" id="SSF56219">
    <property type="entry name" value="DNase I-like"/>
    <property type="match status" value="1"/>
</dbReference>
<keyword evidence="1" id="KW-1133">Transmembrane helix</keyword>
<feature type="non-terminal residue" evidence="4">
    <location>
        <position position="415"/>
    </location>
</feature>
<dbReference type="KEGG" id="mlr:MELLADRAFT_33691"/>
<name>F4RA39_MELLP</name>
<dbReference type="EMBL" id="GL883094">
    <property type="protein sequence ID" value="EGG10850.1"/>
    <property type="molecule type" value="Genomic_DNA"/>
</dbReference>